<name>A0A392SYK7_9FABA</name>
<proteinExistence type="predicted"/>
<keyword evidence="2" id="KW-1185">Reference proteome</keyword>
<evidence type="ECO:0000313" key="2">
    <source>
        <dbReference type="Proteomes" id="UP000265520"/>
    </source>
</evidence>
<dbReference type="AlphaFoldDB" id="A0A392SYK7"/>
<accession>A0A392SYK7</accession>
<sequence>VDFLLAALSCVESRGGFMLVTASSRSKTRGLLEVT</sequence>
<reference evidence="1 2" key="1">
    <citation type="journal article" date="2018" name="Front. Plant Sci.">
        <title>Red Clover (Trifolium pratense) and Zigzag Clover (T. medium) - A Picture of Genomic Similarities and Differences.</title>
        <authorList>
            <person name="Dluhosova J."/>
            <person name="Istvanek J."/>
            <person name="Nedelnik J."/>
            <person name="Repkova J."/>
        </authorList>
    </citation>
    <scope>NUCLEOTIDE SEQUENCE [LARGE SCALE GENOMIC DNA]</scope>
    <source>
        <strain evidence="2">cv. 10/8</strain>
        <tissue evidence="1">Leaf</tissue>
    </source>
</reference>
<protein>
    <submittedName>
        <fullName evidence="1">Uncharacterized protein</fullName>
    </submittedName>
</protein>
<dbReference type="EMBL" id="LXQA010455651">
    <property type="protein sequence ID" value="MCI52966.1"/>
    <property type="molecule type" value="Genomic_DNA"/>
</dbReference>
<dbReference type="Proteomes" id="UP000265520">
    <property type="component" value="Unassembled WGS sequence"/>
</dbReference>
<feature type="non-terminal residue" evidence="1">
    <location>
        <position position="1"/>
    </location>
</feature>
<organism evidence="1 2">
    <name type="scientific">Trifolium medium</name>
    <dbReference type="NCBI Taxonomy" id="97028"/>
    <lineage>
        <taxon>Eukaryota</taxon>
        <taxon>Viridiplantae</taxon>
        <taxon>Streptophyta</taxon>
        <taxon>Embryophyta</taxon>
        <taxon>Tracheophyta</taxon>
        <taxon>Spermatophyta</taxon>
        <taxon>Magnoliopsida</taxon>
        <taxon>eudicotyledons</taxon>
        <taxon>Gunneridae</taxon>
        <taxon>Pentapetalae</taxon>
        <taxon>rosids</taxon>
        <taxon>fabids</taxon>
        <taxon>Fabales</taxon>
        <taxon>Fabaceae</taxon>
        <taxon>Papilionoideae</taxon>
        <taxon>50 kb inversion clade</taxon>
        <taxon>NPAAA clade</taxon>
        <taxon>Hologalegina</taxon>
        <taxon>IRL clade</taxon>
        <taxon>Trifolieae</taxon>
        <taxon>Trifolium</taxon>
    </lineage>
</organism>
<evidence type="ECO:0000313" key="1">
    <source>
        <dbReference type="EMBL" id="MCI52966.1"/>
    </source>
</evidence>
<comment type="caution">
    <text evidence="1">The sequence shown here is derived from an EMBL/GenBank/DDBJ whole genome shotgun (WGS) entry which is preliminary data.</text>
</comment>